<dbReference type="EMBL" id="JAUCMV010000002">
    <property type="protein sequence ID" value="KAK0416807.1"/>
    <property type="molecule type" value="Genomic_DNA"/>
</dbReference>
<comment type="caution">
    <text evidence="1">The sequence shown here is derived from an EMBL/GenBank/DDBJ whole genome shotgun (WGS) entry which is preliminary data.</text>
</comment>
<gene>
    <name evidence="1" type="ORF">QR680_012696</name>
</gene>
<dbReference type="PANTHER" id="PTHR23254">
    <property type="entry name" value="EIF4G DOMAIN PROTEIN"/>
    <property type="match status" value="1"/>
</dbReference>
<name>A0AA39M0X9_9BILA</name>
<dbReference type="SUPFAM" id="SSF48371">
    <property type="entry name" value="ARM repeat"/>
    <property type="match status" value="1"/>
</dbReference>
<keyword evidence="2" id="KW-1185">Reference proteome</keyword>
<sequence>MQDEQLRSLFNSVLLLSQEGEVPVQALAVLVQTARPEALVEQLHQKWLADQSFTPIAAQMLLQLQNMDRRDATLASGCLVMILNDYRNRLEMRNQSRLMFRNSIRALHEFYPVYRRIDTCLAQSLVKPIFHCMDILLDDDPDEADVQMAAQLLLEFGRTMHSINMIDADELVMKTRRILIGAKNATQVSLSTATKALLLRVMDMWQYGWDENMFPDCVHDFYSTLAIRPRSESESTESTARRKNDVDEEVNLSSLKFPSLRKGTNSSSGSRESVI</sequence>
<dbReference type="AlphaFoldDB" id="A0AA39M0X9"/>
<protein>
    <submittedName>
        <fullName evidence="1">Uncharacterized protein</fullName>
    </submittedName>
</protein>
<evidence type="ECO:0000313" key="1">
    <source>
        <dbReference type="EMBL" id="KAK0416807.1"/>
    </source>
</evidence>
<evidence type="ECO:0000313" key="2">
    <source>
        <dbReference type="Proteomes" id="UP001175271"/>
    </source>
</evidence>
<proteinExistence type="predicted"/>
<dbReference type="PANTHER" id="PTHR23254:SF18">
    <property type="entry name" value="RE28271P"/>
    <property type="match status" value="1"/>
</dbReference>
<reference evidence="1" key="1">
    <citation type="submission" date="2023-06" db="EMBL/GenBank/DDBJ databases">
        <title>Genomic analysis of the entomopathogenic nematode Steinernema hermaphroditum.</title>
        <authorList>
            <person name="Schwarz E.M."/>
            <person name="Heppert J.K."/>
            <person name="Baniya A."/>
            <person name="Schwartz H.T."/>
            <person name="Tan C.-H."/>
            <person name="Antoshechkin I."/>
            <person name="Sternberg P.W."/>
            <person name="Goodrich-Blair H."/>
            <person name="Dillman A.R."/>
        </authorList>
    </citation>
    <scope>NUCLEOTIDE SEQUENCE</scope>
    <source>
        <strain evidence="1">PS9179</strain>
        <tissue evidence="1">Whole animal</tissue>
    </source>
</reference>
<dbReference type="GO" id="GO:0008494">
    <property type="term" value="F:translation activator activity"/>
    <property type="evidence" value="ECO:0007669"/>
    <property type="project" value="TreeGrafter"/>
</dbReference>
<accession>A0AA39M0X9</accession>
<organism evidence="1 2">
    <name type="scientific">Steinernema hermaphroditum</name>
    <dbReference type="NCBI Taxonomy" id="289476"/>
    <lineage>
        <taxon>Eukaryota</taxon>
        <taxon>Metazoa</taxon>
        <taxon>Ecdysozoa</taxon>
        <taxon>Nematoda</taxon>
        <taxon>Chromadorea</taxon>
        <taxon>Rhabditida</taxon>
        <taxon>Tylenchina</taxon>
        <taxon>Panagrolaimomorpha</taxon>
        <taxon>Strongyloidoidea</taxon>
        <taxon>Steinernematidae</taxon>
        <taxon>Steinernema</taxon>
    </lineage>
</organism>
<dbReference type="GO" id="GO:0005829">
    <property type="term" value="C:cytosol"/>
    <property type="evidence" value="ECO:0007669"/>
    <property type="project" value="TreeGrafter"/>
</dbReference>
<dbReference type="InterPro" id="IPR016024">
    <property type="entry name" value="ARM-type_fold"/>
</dbReference>
<dbReference type="Gene3D" id="1.25.40.180">
    <property type="match status" value="1"/>
</dbReference>
<dbReference type="InterPro" id="IPR051367">
    <property type="entry name" value="mRNA_TranslReg/HistoneTransl"/>
</dbReference>
<dbReference type="Proteomes" id="UP001175271">
    <property type="component" value="Unassembled WGS sequence"/>
</dbReference>
<dbReference type="GO" id="GO:0006446">
    <property type="term" value="P:regulation of translational initiation"/>
    <property type="evidence" value="ECO:0007669"/>
    <property type="project" value="TreeGrafter"/>
</dbReference>